<organism evidence="1 2">
    <name type="scientific">Oceanobacillus arenosus</name>
    <dbReference type="NCBI Taxonomy" id="1229153"/>
    <lineage>
        <taxon>Bacteria</taxon>
        <taxon>Bacillati</taxon>
        <taxon>Bacillota</taxon>
        <taxon>Bacilli</taxon>
        <taxon>Bacillales</taxon>
        <taxon>Bacillaceae</taxon>
        <taxon>Oceanobacillus</taxon>
    </lineage>
</organism>
<accession>A0A3D8PWU9</accession>
<dbReference type="GO" id="GO:0006355">
    <property type="term" value="P:regulation of DNA-templated transcription"/>
    <property type="evidence" value="ECO:0007669"/>
    <property type="project" value="InterPro"/>
</dbReference>
<reference evidence="2" key="1">
    <citation type="submission" date="2017-11" db="EMBL/GenBank/DDBJ databases">
        <authorList>
            <person name="Zhu W."/>
        </authorList>
    </citation>
    <scope>NUCLEOTIDE SEQUENCE [LARGE SCALE GENOMIC DNA]</scope>
    <source>
        <strain evidence="2">CAU 1183</strain>
    </source>
</reference>
<keyword evidence="2" id="KW-1185">Reference proteome</keyword>
<dbReference type="InterPro" id="IPR007337">
    <property type="entry name" value="RelB/DinJ"/>
</dbReference>
<dbReference type="Pfam" id="PF04221">
    <property type="entry name" value="RelB"/>
    <property type="match status" value="1"/>
</dbReference>
<dbReference type="Gene3D" id="1.10.1220.10">
    <property type="entry name" value="Met repressor-like"/>
    <property type="match status" value="1"/>
</dbReference>
<dbReference type="EMBL" id="PIOC01000010">
    <property type="protein sequence ID" value="RDW20252.1"/>
    <property type="molecule type" value="Genomic_DNA"/>
</dbReference>
<gene>
    <name evidence="1" type="ORF">CWR48_05995</name>
</gene>
<evidence type="ECO:0000313" key="1">
    <source>
        <dbReference type="EMBL" id="RDW20252.1"/>
    </source>
</evidence>
<name>A0A3D8PWU9_9BACI</name>
<proteinExistence type="predicted"/>
<dbReference type="AlphaFoldDB" id="A0A3D8PWU9"/>
<evidence type="ECO:0008006" key="3">
    <source>
        <dbReference type="Google" id="ProtNLM"/>
    </source>
</evidence>
<dbReference type="Proteomes" id="UP000257143">
    <property type="component" value="Unassembled WGS sequence"/>
</dbReference>
<dbReference type="OrthoDB" id="9804867at2"/>
<sequence length="95" mass="10568">MVAKTANVIARVEPEIREKAEEIMSQLGLPASVVINMLYKQIIMTKSFPFSLPIPTKPIALDEMDATLSLLDALEAAVVYGKRDQIHQLSQIDMQ</sequence>
<dbReference type="InterPro" id="IPR013321">
    <property type="entry name" value="Arc_rbn_hlx_hlx"/>
</dbReference>
<evidence type="ECO:0000313" key="2">
    <source>
        <dbReference type="Proteomes" id="UP000257143"/>
    </source>
</evidence>
<protein>
    <recommendedName>
        <fullName evidence="3">Type II toxin-antitoxin system antitoxin, RelB/DinJ family</fullName>
    </recommendedName>
</protein>
<comment type="caution">
    <text evidence="1">The sequence shown here is derived from an EMBL/GenBank/DDBJ whole genome shotgun (WGS) entry which is preliminary data.</text>
</comment>
<dbReference type="RefSeq" id="WP_115772331.1">
    <property type="nucleotide sequence ID" value="NZ_PIOC01000010.1"/>
</dbReference>